<organism evidence="3 4">
    <name type="scientific">Thiohalorhabdus methylotrophus</name>
    <dbReference type="NCBI Taxonomy" id="3242694"/>
    <lineage>
        <taxon>Bacteria</taxon>
        <taxon>Pseudomonadati</taxon>
        <taxon>Pseudomonadota</taxon>
        <taxon>Gammaproteobacteria</taxon>
        <taxon>Thiohalorhabdales</taxon>
        <taxon>Thiohalorhabdaceae</taxon>
        <taxon>Thiohalorhabdus</taxon>
    </lineage>
</organism>
<dbReference type="RefSeq" id="WP_373654699.1">
    <property type="nucleotide sequence ID" value="NZ_JBGUAW010000002.1"/>
</dbReference>
<name>A0ABV4TRP8_9GAMM</name>
<evidence type="ECO:0000256" key="1">
    <source>
        <dbReference type="SAM" id="MobiDB-lite"/>
    </source>
</evidence>
<gene>
    <name evidence="3" type="ORF">ACERLL_03670</name>
</gene>
<evidence type="ECO:0000313" key="4">
    <source>
        <dbReference type="Proteomes" id="UP001575181"/>
    </source>
</evidence>
<dbReference type="Proteomes" id="UP001575181">
    <property type="component" value="Unassembled WGS sequence"/>
</dbReference>
<proteinExistence type="predicted"/>
<reference evidence="3 4" key="1">
    <citation type="submission" date="2024-08" db="EMBL/GenBank/DDBJ databases">
        <title>Whole-genome sequencing of halo(alkali)philic microorganisms from hypersaline lakes.</title>
        <authorList>
            <person name="Sorokin D.Y."/>
            <person name="Merkel A.Y."/>
            <person name="Messina E."/>
            <person name="Yakimov M."/>
        </authorList>
    </citation>
    <scope>NUCLEOTIDE SEQUENCE [LARGE SCALE GENOMIC DNA]</scope>
    <source>
        <strain evidence="3 4">Cl-TMA</strain>
    </source>
</reference>
<protein>
    <submittedName>
        <fullName evidence="3">Uncharacterized protein</fullName>
    </submittedName>
</protein>
<evidence type="ECO:0000313" key="3">
    <source>
        <dbReference type="EMBL" id="MFA9459918.1"/>
    </source>
</evidence>
<feature type="signal peptide" evidence="2">
    <location>
        <begin position="1"/>
        <end position="24"/>
    </location>
</feature>
<evidence type="ECO:0000256" key="2">
    <source>
        <dbReference type="SAM" id="SignalP"/>
    </source>
</evidence>
<dbReference type="EMBL" id="JBGUAW010000002">
    <property type="protein sequence ID" value="MFA9459918.1"/>
    <property type="molecule type" value="Genomic_DNA"/>
</dbReference>
<keyword evidence="4" id="KW-1185">Reference proteome</keyword>
<sequence length="284" mass="30525">MPTLPRAALSLPVFLVLFCGPAAAEPDSSQRILPTFDVMPIGKGDADLRARALNDQGVVVGNIGTVWTAPWRWKPGAEEVTVLPFLPKWKKAGGDPGGNPVAKVRDINDRGTAVGSGGGDYSPEQDPVSWDAEGQIRDLGELPGAAREGGAAEKITPEGAIYGWTWGADGRKTRFRWTEEVGMEPHPDALPNDAPSPTERWVRQALSKHALGTLVDPADVPEFPVEEKFQPGREYFDDLRIQDINGAGQIIGWKKGLLGRHRSYLLTPRGGPAEGSDAKSGPAR</sequence>
<feature type="region of interest" description="Disordered" evidence="1">
    <location>
        <begin position="265"/>
        <end position="284"/>
    </location>
</feature>
<feature type="chain" id="PRO_5047419484" evidence="2">
    <location>
        <begin position="25"/>
        <end position="284"/>
    </location>
</feature>
<accession>A0ABV4TRP8</accession>
<comment type="caution">
    <text evidence="3">The sequence shown here is derived from an EMBL/GenBank/DDBJ whole genome shotgun (WGS) entry which is preliminary data.</text>
</comment>
<keyword evidence="2" id="KW-0732">Signal</keyword>